<accession>A0A6P1P3Z1</accession>
<dbReference type="KEGG" id="nib:GU926_17650"/>
<protein>
    <submittedName>
        <fullName evidence="1">Uncharacterized protein</fullName>
    </submittedName>
</protein>
<dbReference type="AlphaFoldDB" id="A0A6P1P3Z1"/>
<reference evidence="1 2" key="1">
    <citation type="submission" date="2020-01" db="EMBL/GenBank/DDBJ databases">
        <authorList>
            <person name="Kim M."/>
        </authorList>
    </citation>
    <scope>NUCLEOTIDE SEQUENCE [LARGE SCALE GENOMIC DNA]</scope>
    <source>
        <strain evidence="1 2">BT10</strain>
    </source>
</reference>
<sequence>MKKSEFEYLNKLLAILDASKVDMIVNLSSTWGEEEYDITKNIKALKIKPYLDSDRNLVISKNQKEEILRILADYFDDSDYYHYKILYGTIIIGLGYDSCCINFLHPAYFDLTKEHLEILEDDEIVFQEDIKE</sequence>
<dbReference type="RefSeq" id="WP_160694242.1">
    <property type="nucleotide sequence ID" value="NZ_CP047897.1"/>
</dbReference>
<gene>
    <name evidence="1" type="ORF">GU926_17650</name>
</gene>
<dbReference type="EMBL" id="CP047897">
    <property type="protein sequence ID" value="QHL89157.1"/>
    <property type="molecule type" value="Genomic_DNA"/>
</dbReference>
<evidence type="ECO:0000313" key="1">
    <source>
        <dbReference type="EMBL" id="QHL89157.1"/>
    </source>
</evidence>
<organism evidence="1 2">
    <name type="scientific">Nibribacter ruber</name>
    <dbReference type="NCBI Taxonomy" id="2698458"/>
    <lineage>
        <taxon>Bacteria</taxon>
        <taxon>Pseudomonadati</taxon>
        <taxon>Bacteroidota</taxon>
        <taxon>Cytophagia</taxon>
        <taxon>Cytophagales</taxon>
        <taxon>Hymenobacteraceae</taxon>
        <taxon>Nibribacter</taxon>
    </lineage>
</organism>
<dbReference type="Proteomes" id="UP000464214">
    <property type="component" value="Chromosome"/>
</dbReference>
<keyword evidence="2" id="KW-1185">Reference proteome</keyword>
<name>A0A6P1P3Z1_9BACT</name>
<evidence type="ECO:0000313" key="2">
    <source>
        <dbReference type="Proteomes" id="UP000464214"/>
    </source>
</evidence>
<proteinExistence type="predicted"/>